<evidence type="ECO:0000313" key="2">
    <source>
        <dbReference type="Proteomes" id="UP000830768"/>
    </source>
</evidence>
<keyword evidence="2" id="KW-1185">Reference proteome</keyword>
<name>A0ACD3YMC4_FUSSC</name>
<proteinExistence type="predicted"/>
<evidence type="ECO:0000313" key="1">
    <source>
        <dbReference type="EMBL" id="UPK90090.1"/>
    </source>
</evidence>
<organism evidence="1 2">
    <name type="scientific">Fusarium solani subsp. cucurbitae</name>
    <name type="common">Neocosmosporum cucurbitae</name>
    <dbReference type="NCBI Taxonomy" id="2747967"/>
    <lineage>
        <taxon>Eukaryota</taxon>
        <taxon>Fungi</taxon>
        <taxon>Dikarya</taxon>
        <taxon>Ascomycota</taxon>
        <taxon>Pezizomycotina</taxon>
        <taxon>Sordariomycetes</taxon>
        <taxon>Hypocreomycetidae</taxon>
        <taxon>Hypocreales</taxon>
        <taxon>Nectriaceae</taxon>
        <taxon>Fusarium</taxon>
        <taxon>Fusarium solani species complex</taxon>
    </lineage>
</organism>
<reference evidence="1" key="1">
    <citation type="submission" date="2021-11" db="EMBL/GenBank/DDBJ databases">
        <title>Fusarium solani-melongenae Genome sequencing and assembly.</title>
        <authorList>
            <person name="Xie S."/>
            <person name="Huang L."/>
            <person name="Zhang X."/>
        </authorList>
    </citation>
    <scope>NUCLEOTIDE SEQUENCE</scope>
    <source>
        <strain evidence="1">CRI 24-3</strain>
    </source>
</reference>
<dbReference type="EMBL" id="CP090030">
    <property type="protein sequence ID" value="UPK90090.1"/>
    <property type="molecule type" value="Genomic_DNA"/>
</dbReference>
<accession>A0ACD3YMC4</accession>
<protein>
    <submittedName>
        <fullName evidence="1">Uncharacterized protein</fullName>
    </submittedName>
</protein>
<sequence>MSLFPPRASSRKPFRSPYWSQRWPRFIIPVAIVGIILQSLFLANMSYLYGVLFKSGSRAQALKVLAVDYDGAEIGQSLSLAYKVLEAKTFPTLEYRSISEYHHPDLLQEAVCKGGYWGAIYTHSDASTRLMDAVQRKNVTDYDPRKTISYIVNGIYYPVITSSIIDPGMRALVSAASRIYHRVANEARSAVNLSDPVSSNAFLNPIEASFIDLMPTSQGSRVLFNTVSMVMPILMQFFFSMAMNGIFTETGVFIELSKRDTYVLRLIISKVYTLLCAVGMSGYIWAFREDWGASRGQFFETWMCLWLYMEISYLVVDSILDVVVPIKFFAFFFLTWIILNVASTIWPFELSAGFYRWSYALPAHNTWTLLMTIWSGGCRAQNEVALPVLFGWWTVGHMTSAWAVRRRCLMNESIDEAKTLEMDGSASYYKLDVSEGMRKAWDDNTKLE</sequence>
<gene>
    <name evidence="1" type="ORF">LCI18_001025</name>
</gene>
<dbReference type="Proteomes" id="UP000830768">
    <property type="component" value="Chromosome 1"/>
</dbReference>